<keyword evidence="3" id="KW-1185">Reference proteome</keyword>
<dbReference type="InterPro" id="IPR036388">
    <property type="entry name" value="WH-like_DNA-bd_sf"/>
</dbReference>
<dbReference type="PANTHER" id="PTHR23131:SF4">
    <property type="entry name" value="METALLO-BETA-LACTAMASE SUPERFAMILY POTEIN"/>
    <property type="match status" value="1"/>
</dbReference>
<dbReference type="InterPro" id="IPR001279">
    <property type="entry name" value="Metallo-B-lactamas"/>
</dbReference>
<dbReference type="SUPFAM" id="SSF56281">
    <property type="entry name" value="Metallo-hydrolase/oxidoreductase"/>
    <property type="match status" value="1"/>
</dbReference>
<protein>
    <submittedName>
        <fullName evidence="2">MBL fold metallo-hydrolase</fullName>
    </submittedName>
</protein>
<dbReference type="Proteomes" id="UP001597483">
    <property type="component" value="Unassembled WGS sequence"/>
</dbReference>
<comment type="caution">
    <text evidence="2">The sequence shown here is derived from an EMBL/GenBank/DDBJ whole genome shotgun (WGS) entry which is preliminary data.</text>
</comment>
<feature type="domain" description="Metallo-beta-lactamase" evidence="1">
    <location>
        <begin position="32"/>
        <end position="244"/>
    </location>
</feature>
<organism evidence="2 3">
    <name type="scientific">Amycolatopsis silviterrae</name>
    <dbReference type="NCBI Taxonomy" id="1656914"/>
    <lineage>
        <taxon>Bacteria</taxon>
        <taxon>Bacillati</taxon>
        <taxon>Actinomycetota</taxon>
        <taxon>Actinomycetes</taxon>
        <taxon>Pseudonocardiales</taxon>
        <taxon>Pseudonocardiaceae</taxon>
        <taxon>Amycolatopsis</taxon>
    </lineage>
</organism>
<dbReference type="Gene3D" id="1.10.10.10">
    <property type="entry name" value="Winged helix-like DNA-binding domain superfamily/Winged helix DNA-binding domain"/>
    <property type="match status" value="1"/>
</dbReference>
<dbReference type="InterPro" id="IPR050662">
    <property type="entry name" value="Sec-metab_biosynth-thioest"/>
</dbReference>
<evidence type="ECO:0000259" key="1">
    <source>
        <dbReference type="SMART" id="SM00849"/>
    </source>
</evidence>
<accession>A0ABW5HKF0</accession>
<dbReference type="EMBL" id="JBHUKS010000033">
    <property type="protein sequence ID" value="MFD2473592.1"/>
    <property type="molecule type" value="Genomic_DNA"/>
</dbReference>
<dbReference type="InterPro" id="IPR036866">
    <property type="entry name" value="RibonucZ/Hydroxyglut_hydro"/>
</dbReference>
<sequence>MGERIAAAEHVEHLTDAVVRIQLPLPMDDLRVVNAYAVLGGDGIVLIDPGWADEPSEAVLLAALAELGFRPADVSRILSTHSHWDHYSRAVDWRERYGIPIALGAEESHTVTSFGAAAGTFPAQAKMLSQAGAHRLAREIEVVEHEPYAKGIVMAPPDAWLDGGDVIDCGETTLTVTETPGHTRGHVVFEAAKDGLLSSGDHILPRITPSIGFERVPEALPLRSYLGSLQLYLDRPGLRMLPAHGQPDGDVTARARELLAHHESRLALVASFVAQGSTTGYEVAQRMSWTRHDRTVDELGLFHGMAAVLEVVAHLELLAHQGELAASDLDGTRHYAPA</sequence>
<gene>
    <name evidence="2" type="ORF">ACFSVL_39755</name>
</gene>
<reference evidence="3" key="1">
    <citation type="journal article" date="2019" name="Int. J. Syst. Evol. Microbiol.">
        <title>The Global Catalogue of Microorganisms (GCM) 10K type strain sequencing project: providing services to taxonomists for standard genome sequencing and annotation.</title>
        <authorList>
            <consortium name="The Broad Institute Genomics Platform"/>
            <consortium name="The Broad Institute Genome Sequencing Center for Infectious Disease"/>
            <person name="Wu L."/>
            <person name="Ma J."/>
        </authorList>
    </citation>
    <scope>NUCLEOTIDE SEQUENCE [LARGE SCALE GENOMIC DNA]</scope>
    <source>
        <strain evidence="3">CGMCC 4.7641</strain>
    </source>
</reference>
<dbReference type="PANTHER" id="PTHR23131">
    <property type="entry name" value="ENDORIBONUCLEASE LACTB2"/>
    <property type="match status" value="1"/>
</dbReference>
<name>A0ABW5HKF0_9PSEU</name>
<dbReference type="SMART" id="SM00849">
    <property type="entry name" value="Lactamase_B"/>
    <property type="match status" value="1"/>
</dbReference>
<dbReference type="Gene3D" id="3.60.15.10">
    <property type="entry name" value="Ribonuclease Z/Hydroxyacylglutathione hydrolase-like"/>
    <property type="match status" value="1"/>
</dbReference>
<evidence type="ECO:0000313" key="2">
    <source>
        <dbReference type="EMBL" id="MFD2473592.1"/>
    </source>
</evidence>
<proteinExistence type="predicted"/>
<evidence type="ECO:0000313" key="3">
    <source>
        <dbReference type="Proteomes" id="UP001597483"/>
    </source>
</evidence>
<dbReference type="RefSeq" id="WP_378312196.1">
    <property type="nucleotide sequence ID" value="NZ_JBHUKS010000033.1"/>
</dbReference>
<dbReference type="Pfam" id="PF00753">
    <property type="entry name" value="Lactamase_B"/>
    <property type="match status" value="1"/>
</dbReference>